<reference evidence="1 2" key="1">
    <citation type="journal article" date="2020" name="bioRxiv">
        <title>Whole genome comparisons of ergot fungi reveals the divergence and evolution of species within the genus Claviceps are the result of varying mechanisms driving genome evolution and host range expansion.</title>
        <authorList>
            <person name="Wyka S.A."/>
            <person name="Mondo S.J."/>
            <person name="Liu M."/>
            <person name="Dettman J."/>
            <person name="Nalam V."/>
            <person name="Broders K.D."/>
        </authorList>
    </citation>
    <scope>NUCLEOTIDE SEQUENCE [LARGE SCALE GENOMIC DNA]</scope>
    <source>
        <strain evidence="1 2">LM576</strain>
    </source>
</reference>
<sequence length="91" mass="10323">MLWWRALAIHTPEYCNCQIFRSTEILAPACCIIYLEKVTAVTDAAAYEDISGNNRKVETVTRRLDVVVSTSYRISRTSHDCSVDLQPTGFH</sequence>
<accession>A0A9P7PXX3</accession>
<gene>
    <name evidence="1" type="ORF">E4U13_003190</name>
</gene>
<comment type="caution">
    <text evidence="1">The sequence shown here is derived from an EMBL/GenBank/DDBJ whole genome shotgun (WGS) entry which is preliminary data.</text>
</comment>
<dbReference type="AlphaFoldDB" id="A0A9P7PXX3"/>
<dbReference type="EMBL" id="SRQM01000250">
    <property type="protein sequence ID" value="KAG6114788.1"/>
    <property type="molecule type" value="Genomic_DNA"/>
</dbReference>
<evidence type="ECO:0000313" key="1">
    <source>
        <dbReference type="EMBL" id="KAG6114788.1"/>
    </source>
</evidence>
<keyword evidence="2" id="KW-1185">Reference proteome</keyword>
<name>A0A9P7PXX3_9HYPO</name>
<proteinExistence type="predicted"/>
<organism evidence="1 2">
    <name type="scientific">Claviceps humidiphila</name>
    <dbReference type="NCBI Taxonomy" id="1294629"/>
    <lineage>
        <taxon>Eukaryota</taxon>
        <taxon>Fungi</taxon>
        <taxon>Dikarya</taxon>
        <taxon>Ascomycota</taxon>
        <taxon>Pezizomycotina</taxon>
        <taxon>Sordariomycetes</taxon>
        <taxon>Hypocreomycetidae</taxon>
        <taxon>Hypocreales</taxon>
        <taxon>Clavicipitaceae</taxon>
        <taxon>Claviceps</taxon>
    </lineage>
</organism>
<protein>
    <submittedName>
        <fullName evidence="1">Uncharacterized protein</fullName>
    </submittedName>
</protein>
<dbReference type="Proteomes" id="UP000732380">
    <property type="component" value="Unassembled WGS sequence"/>
</dbReference>
<evidence type="ECO:0000313" key="2">
    <source>
        <dbReference type="Proteomes" id="UP000732380"/>
    </source>
</evidence>